<dbReference type="SUPFAM" id="SSF51905">
    <property type="entry name" value="FAD/NAD(P)-binding domain"/>
    <property type="match status" value="1"/>
</dbReference>
<name>A0ABR1NZA2_DIAER</name>
<comment type="caution">
    <text evidence="6">The sequence shown here is derived from an EMBL/GenBank/DDBJ whole genome shotgun (WGS) entry which is preliminary data.</text>
</comment>
<dbReference type="Pfam" id="PF01494">
    <property type="entry name" value="FAD_binding_3"/>
    <property type="match status" value="1"/>
</dbReference>
<dbReference type="InterPro" id="IPR051104">
    <property type="entry name" value="FAD_monoxygenase"/>
</dbReference>
<feature type="domain" description="FAD-binding" evidence="5">
    <location>
        <begin position="11"/>
        <end position="374"/>
    </location>
</feature>
<organism evidence="6 7">
    <name type="scientific">Diaporthe eres</name>
    <name type="common">Phomopsis oblonga</name>
    <dbReference type="NCBI Taxonomy" id="83184"/>
    <lineage>
        <taxon>Eukaryota</taxon>
        <taxon>Fungi</taxon>
        <taxon>Dikarya</taxon>
        <taxon>Ascomycota</taxon>
        <taxon>Pezizomycotina</taxon>
        <taxon>Sordariomycetes</taxon>
        <taxon>Sordariomycetidae</taxon>
        <taxon>Diaporthales</taxon>
        <taxon>Diaporthaceae</taxon>
        <taxon>Diaporthe</taxon>
        <taxon>Diaporthe eres species complex</taxon>
    </lineage>
</organism>
<sequence length="433" mass="47241">MISKATQHPIRVAIVGGGIAGLTLARGLIAQQHLQTTVYEATEKYLDVGAGLAFHGNAMRGLANIDQALHDEYFARATLMADREKELATTVLIGDEVEGEENILAELGKAKGRKTVARADLLDGLYSLLPKDVIRLGWRLSQVEEDGEEIVLTFDNGMIVRTDVLISADGIHSVTRKYLLGADHPAATPVNHDRWSFVMRKVPAAEAKALNPGLPDRVPIFCGDGGYLNSIPIRFGEEMTITAFSQDLTNPPVTTDGSKDATTTRANFDKTLDNFKTWRKDCQDLAELIRRDPSAGWPIADHDPAPFYAKRRICIMGDAAHATFPFNGQGAAQAIEDAAVLNALFKEVARLDEVGAALRAYEEVRRPRSQKVAALSRQFGRMYAFIEPGVGRDLDKTRKIMAAGADFTNNVDLDAQNEAAISGFRAAVKAMHN</sequence>
<dbReference type="PANTHER" id="PTHR46720:SF3">
    <property type="entry name" value="FAD-BINDING DOMAIN-CONTAINING PROTEIN-RELATED"/>
    <property type="match status" value="1"/>
</dbReference>
<dbReference type="Gene3D" id="3.50.50.60">
    <property type="entry name" value="FAD/NAD(P)-binding domain"/>
    <property type="match status" value="1"/>
</dbReference>
<proteinExistence type="inferred from homology"/>
<evidence type="ECO:0000256" key="2">
    <source>
        <dbReference type="ARBA" id="ARBA00022630"/>
    </source>
</evidence>
<keyword evidence="4" id="KW-0560">Oxidoreductase</keyword>
<protein>
    <recommendedName>
        <fullName evidence="5">FAD-binding domain-containing protein</fullName>
    </recommendedName>
</protein>
<evidence type="ECO:0000256" key="1">
    <source>
        <dbReference type="ARBA" id="ARBA00007992"/>
    </source>
</evidence>
<evidence type="ECO:0000256" key="3">
    <source>
        <dbReference type="ARBA" id="ARBA00022827"/>
    </source>
</evidence>
<keyword evidence="2" id="KW-0285">Flavoprotein</keyword>
<dbReference type="EMBL" id="JAKNSF020000072">
    <property type="protein sequence ID" value="KAK7720886.1"/>
    <property type="molecule type" value="Genomic_DNA"/>
</dbReference>
<evidence type="ECO:0000313" key="7">
    <source>
        <dbReference type="Proteomes" id="UP001430848"/>
    </source>
</evidence>
<dbReference type="PRINTS" id="PR00420">
    <property type="entry name" value="RNGMNOXGNASE"/>
</dbReference>
<evidence type="ECO:0000256" key="4">
    <source>
        <dbReference type="ARBA" id="ARBA00023002"/>
    </source>
</evidence>
<evidence type="ECO:0000313" key="6">
    <source>
        <dbReference type="EMBL" id="KAK7720886.1"/>
    </source>
</evidence>
<dbReference type="InterPro" id="IPR036188">
    <property type="entry name" value="FAD/NAD-bd_sf"/>
</dbReference>
<dbReference type="Proteomes" id="UP001430848">
    <property type="component" value="Unassembled WGS sequence"/>
</dbReference>
<evidence type="ECO:0000259" key="5">
    <source>
        <dbReference type="Pfam" id="PF01494"/>
    </source>
</evidence>
<dbReference type="PANTHER" id="PTHR46720">
    <property type="entry name" value="HYDROXYLASE, PUTATIVE (AFU_ORTHOLOGUE AFUA_3G01460)-RELATED"/>
    <property type="match status" value="1"/>
</dbReference>
<dbReference type="InterPro" id="IPR002938">
    <property type="entry name" value="FAD-bd"/>
</dbReference>
<comment type="similarity">
    <text evidence="1">Belongs to the paxM FAD-dependent monooxygenase family.</text>
</comment>
<keyword evidence="7" id="KW-1185">Reference proteome</keyword>
<keyword evidence="3" id="KW-0274">FAD</keyword>
<reference evidence="6 7" key="1">
    <citation type="submission" date="2024-02" db="EMBL/GenBank/DDBJ databases">
        <title>De novo assembly and annotation of 12 fungi associated with fruit tree decline syndrome in Ontario, Canada.</title>
        <authorList>
            <person name="Sulman M."/>
            <person name="Ellouze W."/>
            <person name="Ilyukhin E."/>
        </authorList>
    </citation>
    <scope>NUCLEOTIDE SEQUENCE [LARGE SCALE GENOMIC DNA]</scope>
    <source>
        <strain evidence="6 7">M169</strain>
    </source>
</reference>
<accession>A0ABR1NZA2</accession>
<gene>
    <name evidence="6" type="ORF">SLS63_009669</name>
</gene>